<dbReference type="Gene3D" id="3.30.559.10">
    <property type="entry name" value="Chloramphenicol acetyltransferase-like domain"/>
    <property type="match status" value="1"/>
</dbReference>
<dbReference type="InterPro" id="IPR023213">
    <property type="entry name" value="CAT-like_dom_sf"/>
</dbReference>
<evidence type="ECO:0000256" key="4">
    <source>
        <dbReference type="ARBA" id="ARBA00029454"/>
    </source>
</evidence>
<comment type="similarity">
    <text evidence="4">Belongs to the NRP synthetase family.</text>
</comment>
<dbReference type="Pfam" id="PF00668">
    <property type="entry name" value="Condensation"/>
    <property type="match status" value="1"/>
</dbReference>
<dbReference type="EMBL" id="VCAU01000026">
    <property type="protein sequence ID" value="KAF9890449.1"/>
    <property type="molecule type" value="Genomic_DNA"/>
</dbReference>
<dbReference type="Pfam" id="PF00550">
    <property type="entry name" value="PP-binding"/>
    <property type="match status" value="1"/>
</dbReference>
<dbReference type="GO" id="GO:0005737">
    <property type="term" value="C:cytoplasm"/>
    <property type="evidence" value="ECO:0007669"/>
    <property type="project" value="TreeGrafter"/>
</dbReference>
<dbReference type="CDD" id="cd19542">
    <property type="entry name" value="CT_NRPS-like"/>
    <property type="match status" value="1"/>
</dbReference>
<reference evidence="6" key="1">
    <citation type="journal article" date="2019" name="Beilstein J. Org. Chem.">
        <title>Nanangenines: drimane sesquiterpenoids as the dominant metabolite cohort of a novel Australian fungus, Aspergillus nanangensis.</title>
        <authorList>
            <person name="Lacey H.J."/>
            <person name="Gilchrist C.L.M."/>
            <person name="Crombie A."/>
            <person name="Kalaitzis J.A."/>
            <person name="Vuong D."/>
            <person name="Rutledge P.J."/>
            <person name="Turner P."/>
            <person name="Pitt J.I."/>
            <person name="Lacey E."/>
            <person name="Chooi Y.H."/>
            <person name="Piggott A.M."/>
        </authorList>
    </citation>
    <scope>NUCLEOTIDE SEQUENCE</scope>
    <source>
        <strain evidence="6">MST-FP2251</strain>
    </source>
</reference>
<dbReference type="Proteomes" id="UP001194746">
    <property type="component" value="Unassembled WGS sequence"/>
</dbReference>
<dbReference type="PANTHER" id="PTHR45527">
    <property type="entry name" value="NONRIBOSOMAL PEPTIDE SYNTHETASE"/>
    <property type="match status" value="1"/>
</dbReference>
<dbReference type="GO" id="GO:0044550">
    <property type="term" value="P:secondary metabolite biosynthetic process"/>
    <property type="evidence" value="ECO:0007669"/>
    <property type="project" value="TreeGrafter"/>
</dbReference>
<comment type="caution">
    <text evidence="6">The sequence shown here is derived from an EMBL/GenBank/DDBJ whole genome shotgun (WGS) entry which is preliminary data.</text>
</comment>
<dbReference type="InterPro" id="IPR001242">
    <property type="entry name" value="Condensation_dom"/>
</dbReference>
<evidence type="ECO:0000256" key="1">
    <source>
        <dbReference type="ARBA" id="ARBA00022450"/>
    </source>
</evidence>
<dbReference type="GO" id="GO:0043041">
    <property type="term" value="P:amino acid activation for nonribosomal peptide biosynthetic process"/>
    <property type="evidence" value="ECO:0007669"/>
    <property type="project" value="TreeGrafter"/>
</dbReference>
<dbReference type="PROSITE" id="PS50075">
    <property type="entry name" value="CARRIER"/>
    <property type="match status" value="1"/>
</dbReference>
<dbReference type="PANTHER" id="PTHR45527:SF1">
    <property type="entry name" value="FATTY ACID SYNTHASE"/>
    <property type="match status" value="1"/>
</dbReference>
<dbReference type="SUPFAM" id="SSF47336">
    <property type="entry name" value="ACP-like"/>
    <property type="match status" value="1"/>
</dbReference>
<dbReference type="InterPro" id="IPR036736">
    <property type="entry name" value="ACP-like_sf"/>
</dbReference>
<evidence type="ECO:0000313" key="7">
    <source>
        <dbReference type="Proteomes" id="UP001194746"/>
    </source>
</evidence>
<organism evidence="6 7">
    <name type="scientific">Aspergillus nanangensis</name>
    <dbReference type="NCBI Taxonomy" id="2582783"/>
    <lineage>
        <taxon>Eukaryota</taxon>
        <taxon>Fungi</taxon>
        <taxon>Dikarya</taxon>
        <taxon>Ascomycota</taxon>
        <taxon>Pezizomycotina</taxon>
        <taxon>Eurotiomycetes</taxon>
        <taxon>Eurotiomycetidae</taxon>
        <taxon>Eurotiales</taxon>
        <taxon>Aspergillaceae</taxon>
        <taxon>Aspergillus</taxon>
        <taxon>Aspergillus subgen. Circumdati</taxon>
    </lineage>
</organism>
<accession>A0AAD4CPR0</accession>
<proteinExistence type="inferred from homology"/>
<dbReference type="AlphaFoldDB" id="A0AAD4CPR0"/>
<evidence type="ECO:0000259" key="5">
    <source>
        <dbReference type="PROSITE" id="PS50075"/>
    </source>
</evidence>
<dbReference type="GO" id="GO:0031177">
    <property type="term" value="F:phosphopantetheine binding"/>
    <property type="evidence" value="ECO:0007669"/>
    <property type="project" value="InterPro"/>
</dbReference>
<sequence length="521" mass="58748">MMDDSQLLRLVADVLNRDEKSIGMDSNFFTLGGDSMTAMQLVRLAKSKRLSLTVDDVFDNPTVLGLARVCSCKAMADKLPSSQQKENKVPVVAIPDYESLRGRLSSKLSQEILRIHPITELQRMCLFRTRFRYFCVPLPQTIDRGRLRAACQNLIQRHESLRTVFVVDHQNGMQDEVFQLVLRPFDVEFKECSGIKDHVMHCYGDNADAVEPPIDGESVFQAQLATLRDLRTFLILRMSHAQWDGCSLPIIANDLSAAYNGIELPPTNTFIEHARAAQLVYTEKAFNTWENVLKGSEMTPLTYKRLPVITETPRAEDSKLGVVHVRRRLPFPPTPLNITRATMFKTAWAMILMRFFTPEETKKDVVFGQASDGRGLGIPHEDRIVGTCLNIIPVRVRMAESTTRLELLHQVQRQHLDTKPFENVGLGTIISRCTSWPAGTSYGSYVRFQSYNTSPTCWFDGVPCKGTLHHLPNTLPTVNVAAFPDKEGITVQIMAPESIMGEKEADFVLDKLCEIFQELGT</sequence>
<dbReference type="PROSITE" id="PS00012">
    <property type="entry name" value="PHOSPHOPANTETHEINE"/>
    <property type="match status" value="1"/>
</dbReference>
<evidence type="ECO:0000256" key="3">
    <source>
        <dbReference type="ARBA" id="ARBA00022598"/>
    </source>
</evidence>
<dbReference type="InterPro" id="IPR009081">
    <property type="entry name" value="PP-bd_ACP"/>
</dbReference>
<evidence type="ECO:0000313" key="6">
    <source>
        <dbReference type="EMBL" id="KAF9890449.1"/>
    </source>
</evidence>
<keyword evidence="7" id="KW-1185">Reference proteome</keyword>
<keyword evidence="3" id="KW-0436">Ligase</keyword>
<dbReference type="Gene3D" id="3.30.559.30">
    <property type="entry name" value="Nonribosomal peptide synthetase, condensation domain"/>
    <property type="match status" value="1"/>
</dbReference>
<feature type="domain" description="Carrier" evidence="5">
    <location>
        <begin position="1"/>
        <end position="74"/>
    </location>
</feature>
<name>A0AAD4CPR0_ASPNN</name>
<evidence type="ECO:0000256" key="2">
    <source>
        <dbReference type="ARBA" id="ARBA00022553"/>
    </source>
</evidence>
<dbReference type="GO" id="GO:0016874">
    <property type="term" value="F:ligase activity"/>
    <property type="evidence" value="ECO:0007669"/>
    <property type="project" value="UniProtKB-KW"/>
</dbReference>
<keyword evidence="2" id="KW-0597">Phosphoprotein</keyword>
<dbReference type="SMART" id="SM00823">
    <property type="entry name" value="PKS_PP"/>
    <property type="match status" value="1"/>
</dbReference>
<gene>
    <name evidence="6" type="ORF">FE257_005854</name>
</gene>
<dbReference type="Gene3D" id="1.10.1200.10">
    <property type="entry name" value="ACP-like"/>
    <property type="match status" value="1"/>
</dbReference>
<reference evidence="6" key="2">
    <citation type="submission" date="2020-02" db="EMBL/GenBank/DDBJ databases">
        <authorList>
            <person name="Gilchrist C.L.M."/>
            <person name="Chooi Y.-H."/>
        </authorList>
    </citation>
    <scope>NUCLEOTIDE SEQUENCE</scope>
    <source>
        <strain evidence="6">MST-FP2251</strain>
    </source>
</reference>
<protein>
    <recommendedName>
        <fullName evidence="5">Carrier domain-containing protein</fullName>
    </recommendedName>
</protein>
<dbReference type="InterPro" id="IPR020806">
    <property type="entry name" value="PKS_PP-bd"/>
</dbReference>
<dbReference type="InterPro" id="IPR006162">
    <property type="entry name" value="Ppantetheine_attach_site"/>
</dbReference>
<keyword evidence="1" id="KW-0596">Phosphopantetheine</keyword>
<dbReference type="SUPFAM" id="SSF52777">
    <property type="entry name" value="CoA-dependent acyltransferases"/>
    <property type="match status" value="2"/>
</dbReference>